<accession>A0A5C6BSW6</accession>
<gene>
    <name evidence="1" type="ORF">CA54_33980</name>
</gene>
<reference evidence="1 2" key="1">
    <citation type="submission" date="2019-02" db="EMBL/GenBank/DDBJ databases">
        <title>Deep-cultivation of Planctomycetes and their phenomic and genomic characterization uncovers novel biology.</title>
        <authorList>
            <person name="Wiegand S."/>
            <person name="Jogler M."/>
            <person name="Boedeker C."/>
            <person name="Pinto D."/>
            <person name="Vollmers J."/>
            <person name="Rivas-Marin E."/>
            <person name="Kohn T."/>
            <person name="Peeters S.H."/>
            <person name="Heuer A."/>
            <person name="Rast P."/>
            <person name="Oberbeckmann S."/>
            <person name="Bunk B."/>
            <person name="Jeske O."/>
            <person name="Meyerdierks A."/>
            <person name="Storesund J.E."/>
            <person name="Kallscheuer N."/>
            <person name="Luecker S."/>
            <person name="Lage O.M."/>
            <person name="Pohl T."/>
            <person name="Merkel B.J."/>
            <person name="Hornburger P."/>
            <person name="Mueller R.-W."/>
            <person name="Bruemmer F."/>
            <person name="Labrenz M."/>
            <person name="Spormann A.M."/>
            <person name="Op Den Camp H."/>
            <person name="Overmann J."/>
            <person name="Amann R."/>
            <person name="Jetten M.S.M."/>
            <person name="Mascher T."/>
            <person name="Medema M.H."/>
            <person name="Devos D.P."/>
            <person name="Kaster A.-K."/>
            <person name="Ovreas L."/>
            <person name="Rohde M."/>
            <person name="Galperin M.Y."/>
            <person name="Jogler C."/>
        </authorList>
    </citation>
    <scope>NUCLEOTIDE SEQUENCE [LARGE SCALE GENOMIC DNA]</scope>
    <source>
        <strain evidence="1 2">CA54</strain>
    </source>
</reference>
<dbReference type="AlphaFoldDB" id="A0A5C6BSW6"/>
<dbReference type="RefSeq" id="WP_146371828.1">
    <property type="nucleotide sequence ID" value="NZ_SJPP01000001.1"/>
</dbReference>
<dbReference type="OrthoDB" id="9871639at2"/>
<protein>
    <submittedName>
        <fullName evidence="1">Uncharacterized protein</fullName>
    </submittedName>
</protein>
<dbReference type="Proteomes" id="UP000320735">
    <property type="component" value="Unassembled WGS sequence"/>
</dbReference>
<proteinExistence type="predicted"/>
<evidence type="ECO:0000313" key="1">
    <source>
        <dbReference type="EMBL" id="TWU14531.1"/>
    </source>
</evidence>
<dbReference type="EMBL" id="SJPP01000001">
    <property type="protein sequence ID" value="TWU14531.1"/>
    <property type="molecule type" value="Genomic_DNA"/>
</dbReference>
<evidence type="ECO:0000313" key="2">
    <source>
        <dbReference type="Proteomes" id="UP000320735"/>
    </source>
</evidence>
<comment type="caution">
    <text evidence="1">The sequence shown here is derived from an EMBL/GenBank/DDBJ whole genome shotgun (WGS) entry which is preliminary data.</text>
</comment>
<organism evidence="1 2">
    <name type="scientific">Symmachiella macrocystis</name>
    <dbReference type="NCBI Taxonomy" id="2527985"/>
    <lineage>
        <taxon>Bacteria</taxon>
        <taxon>Pseudomonadati</taxon>
        <taxon>Planctomycetota</taxon>
        <taxon>Planctomycetia</taxon>
        <taxon>Planctomycetales</taxon>
        <taxon>Planctomycetaceae</taxon>
        <taxon>Symmachiella</taxon>
    </lineage>
</organism>
<sequence>MADSQEKIDWNTVRAAALDCLNVTWDMVCCAERTQEVGYDVKRAASHLAVINTARDTFRRAMEVLQPGFETATDVSVRHSPVFDAFALATVGEGARPDFKFGATAHETAFELLRRAILWVENGLNDELEEIGAPDNYLEGIDDLHKRSPEELRDTLRRLVERQPLHNLLPGRQLQVLRTWIDREWAAGSHFAPSDDLPDFSGAIKHGKFYEFCWAKDLREECTRGAMESVRSEWKKKFGGKTDSMGKVLYPTLPDARACRKAYLEALKRAKDGS</sequence>
<name>A0A5C6BSW6_9PLAN</name>
<keyword evidence="2" id="KW-1185">Reference proteome</keyword>